<gene>
    <name evidence="3" type="ORF">MED297_03872</name>
</gene>
<accession>A4BFX9</accession>
<evidence type="ECO:0000313" key="4">
    <source>
        <dbReference type="Proteomes" id="UP000005953"/>
    </source>
</evidence>
<keyword evidence="4" id="KW-1185">Reference proteome</keyword>
<evidence type="ECO:0000259" key="2">
    <source>
        <dbReference type="PROSITE" id="PS51384"/>
    </source>
</evidence>
<dbReference type="RefSeq" id="WP_008047591.1">
    <property type="nucleotide sequence ID" value="NZ_CH724154.1"/>
</dbReference>
<dbReference type="Pfam" id="PF04954">
    <property type="entry name" value="SIP"/>
    <property type="match status" value="1"/>
</dbReference>
<dbReference type="InterPro" id="IPR039374">
    <property type="entry name" value="SIP_fam"/>
</dbReference>
<dbReference type="InterPro" id="IPR017927">
    <property type="entry name" value="FAD-bd_FR_type"/>
</dbReference>
<dbReference type="PANTHER" id="PTHR30157">
    <property type="entry name" value="FERRIC REDUCTASE, NADPH-DEPENDENT"/>
    <property type="match status" value="1"/>
</dbReference>
<organism evidence="3 4">
    <name type="scientific">Reinekea blandensis MED297</name>
    <dbReference type="NCBI Taxonomy" id="314283"/>
    <lineage>
        <taxon>Bacteria</taxon>
        <taxon>Pseudomonadati</taxon>
        <taxon>Pseudomonadota</taxon>
        <taxon>Gammaproteobacteria</taxon>
        <taxon>Oceanospirillales</taxon>
        <taxon>Saccharospirillaceae</taxon>
        <taxon>Reinekea</taxon>
    </lineage>
</organism>
<name>A4BFX9_9GAMM</name>
<dbReference type="Gene3D" id="3.40.50.80">
    <property type="entry name" value="Nucleotide-binding domain of ferredoxin-NADP reductase (FNR) module"/>
    <property type="match status" value="1"/>
</dbReference>
<proteinExistence type="inferred from homology"/>
<comment type="similarity">
    <text evidence="1">Belongs to the SIP oxidoreductase family.</text>
</comment>
<dbReference type="STRING" id="314283.MED297_03872"/>
<dbReference type="InterPro" id="IPR007037">
    <property type="entry name" value="SIP_rossman_dom"/>
</dbReference>
<dbReference type="PROSITE" id="PS51384">
    <property type="entry name" value="FAD_FR"/>
    <property type="match status" value="1"/>
</dbReference>
<comment type="caution">
    <text evidence="3">The sequence shown here is derived from an EMBL/GenBank/DDBJ whole genome shotgun (WGS) entry which is preliminary data.</text>
</comment>
<dbReference type="AlphaFoldDB" id="A4BFX9"/>
<dbReference type="Proteomes" id="UP000005953">
    <property type="component" value="Unassembled WGS sequence"/>
</dbReference>
<feature type="domain" description="FAD-binding FR-type" evidence="2">
    <location>
        <begin position="1"/>
        <end position="129"/>
    </location>
</feature>
<evidence type="ECO:0000313" key="3">
    <source>
        <dbReference type="EMBL" id="EAR08997.1"/>
    </source>
</evidence>
<evidence type="ECO:0000256" key="1">
    <source>
        <dbReference type="ARBA" id="ARBA00035644"/>
    </source>
</evidence>
<dbReference type="InterPro" id="IPR039261">
    <property type="entry name" value="FNR_nucleotide-bd"/>
</dbReference>
<dbReference type="PANTHER" id="PTHR30157:SF0">
    <property type="entry name" value="NADPH-DEPENDENT FERRIC-CHELATE REDUCTASE"/>
    <property type="match status" value="1"/>
</dbReference>
<dbReference type="OrthoDB" id="9814826at2"/>
<dbReference type="HOGENOM" id="CLU_040923_3_1_6"/>
<dbReference type="CDD" id="cd06193">
    <property type="entry name" value="siderophore_interacting"/>
    <property type="match status" value="1"/>
</dbReference>
<dbReference type="EMBL" id="AAOE01000014">
    <property type="protein sequence ID" value="EAR08997.1"/>
    <property type="molecule type" value="Genomic_DNA"/>
</dbReference>
<dbReference type="Gene3D" id="2.40.30.10">
    <property type="entry name" value="Translation factors"/>
    <property type="match status" value="1"/>
</dbReference>
<protein>
    <submittedName>
        <fullName evidence="3">Vibriobactin utilization protein ViuB</fullName>
    </submittedName>
</protein>
<dbReference type="GO" id="GO:0016491">
    <property type="term" value="F:oxidoreductase activity"/>
    <property type="evidence" value="ECO:0007669"/>
    <property type="project" value="InterPro"/>
</dbReference>
<sequence>MGPLTLTVVRSQTMSTALKRLVLTGEGLQRIPEDNAGLHIKLFFKTKQQSQLVLPERDANGKIQWPAAELKPIARTYSIAGYDRTLNELAVDFVLHDAPGPAADFARQAQPGDTLGFAGPGPITLYHPKAQHFLLVGDLSATPALSAVANEIHNPDSLTIYLDLPHGVSEDDIRRHYFPAADTQLTCVFSGHPSGPDFLTPIQTRLQNLPPEQTSLTLAGEHNAVVALRTEARRLGFTKPQLYAVPYWRHTMNEETYHAERHAVMDN</sequence>
<reference evidence="3 4" key="1">
    <citation type="submission" date="2006-02" db="EMBL/GenBank/DDBJ databases">
        <authorList>
            <person name="Pinhassi J."/>
            <person name="Pedros-Alio C."/>
            <person name="Ferriera S."/>
            <person name="Johnson J."/>
            <person name="Kravitz S."/>
            <person name="Halpern A."/>
            <person name="Remington K."/>
            <person name="Beeson K."/>
            <person name="Tran B."/>
            <person name="Rogers Y.-H."/>
            <person name="Friedman R."/>
            <person name="Venter J.C."/>
        </authorList>
    </citation>
    <scope>NUCLEOTIDE SEQUENCE [LARGE SCALE GENOMIC DNA]</scope>
    <source>
        <strain evidence="3 4">MED297</strain>
    </source>
</reference>
<dbReference type="SUPFAM" id="SSF63380">
    <property type="entry name" value="Riboflavin synthase domain-like"/>
    <property type="match status" value="1"/>
</dbReference>
<dbReference type="InterPro" id="IPR013113">
    <property type="entry name" value="SIP_FAD-bd"/>
</dbReference>
<dbReference type="InterPro" id="IPR017938">
    <property type="entry name" value="Riboflavin_synthase-like_b-brl"/>
</dbReference>
<dbReference type="Pfam" id="PF08021">
    <property type="entry name" value="FAD_binding_9"/>
    <property type="match status" value="1"/>
</dbReference>